<dbReference type="InterPro" id="IPR036404">
    <property type="entry name" value="Jacalin-like_lectin_dom_sf"/>
</dbReference>
<accession>A0A9P8ZW06</accession>
<dbReference type="GeneID" id="70138100"/>
<comment type="caution">
    <text evidence="2">The sequence shown here is derived from an EMBL/GenBank/DDBJ whole genome shotgun (WGS) entry which is preliminary data.</text>
</comment>
<gene>
    <name evidence="2" type="ORF">BKA67DRAFT_692381</name>
</gene>
<reference evidence="2" key="1">
    <citation type="journal article" date="2021" name="Nat. Commun.">
        <title>Genetic determinants of endophytism in the Arabidopsis root mycobiome.</title>
        <authorList>
            <person name="Mesny F."/>
            <person name="Miyauchi S."/>
            <person name="Thiergart T."/>
            <person name="Pickel B."/>
            <person name="Atanasova L."/>
            <person name="Karlsson M."/>
            <person name="Huettel B."/>
            <person name="Barry K.W."/>
            <person name="Haridas S."/>
            <person name="Chen C."/>
            <person name="Bauer D."/>
            <person name="Andreopoulos W."/>
            <person name="Pangilinan J."/>
            <person name="LaButti K."/>
            <person name="Riley R."/>
            <person name="Lipzen A."/>
            <person name="Clum A."/>
            <person name="Drula E."/>
            <person name="Henrissat B."/>
            <person name="Kohler A."/>
            <person name="Grigoriev I.V."/>
            <person name="Martin F.M."/>
            <person name="Hacquard S."/>
        </authorList>
    </citation>
    <scope>NUCLEOTIDE SEQUENCE</scope>
    <source>
        <strain evidence="2">MPI-SDFR-AT-0073</strain>
    </source>
</reference>
<sequence length="386" mass="41544">MPTLLQVDTQSGAGSITSQVYVCSSAEQVFKAMNIEAAMEIDGGWGSFRDRIDFIQSIGTTTTSVIVLVVATVVSSTETIKGQSWIQPPDTAFEVYKQGGDCFISSISKGGQYLAAYTFVTSDETSFESVVNVASATFPGWGVNFGGDFETRIQNISTATSVACNFNQTGIGFSKAKLPKCAAEIVNFVSDFGTLPLDNPAVFKYSTNSYSSVSGCPDFSHIDAYRRTYVDPTHNTPRLSDYELLAKTNLKRPPHLNSMVADITGWREAVDEDPTKPGITTPSIDKTVLVVPHPRYGLLVEPAAGTYGGGAFTDIDIKQIALRLLPSKIIIRGWDDVDALITTYELQEGPNLSFTTSHGGNGGVNSPEIDLGPGEFITSITVYWGD</sequence>
<proteinExistence type="predicted"/>
<feature type="domain" description="Jacalin-type lectin" evidence="1">
    <location>
        <begin position="305"/>
        <end position="385"/>
    </location>
</feature>
<name>A0A9P8ZW06_9PEZI</name>
<dbReference type="Proteomes" id="UP000758603">
    <property type="component" value="Unassembled WGS sequence"/>
</dbReference>
<evidence type="ECO:0000313" key="3">
    <source>
        <dbReference type="Proteomes" id="UP000758603"/>
    </source>
</evidence>
<dbReference type="Pfam" id="PF01419">
    <property type="entry name" value="Jacalin"/>
    <property type="match status" value="1"/>
</dbReference>
<evidence type="ECO:0000259" key="1">
    <source>
        <dbReference type="Pfam" id="PF01419"/>
    </source>
</evidence>
<dbReference type="RefSeq" id="XP_045957407.1">
    <property type="nucleotide sequence ID" value="XM_046109209.1"/>
</dbReference>
<protein>
    <recommendedName>
        <fullName evidence="1">Jacalin-type lectin domain-containing protein</fullName>
    </recommendedName>
</protein>
<dbReference type="AlphaFoldDB" id="A0A9P8ZW06"/>
<dbReference type="EMBL" id="JAGPXC010000005">
    <property type="protein sequence ID" value="KAH6653130.1"/>
    <property type="molecule type" value="Genomic_DNA"/>
</dbReference>
<evidence type="ECO:0000313" key="2">
    <source>
        <dbReference type="EMBL" id="KAH6653130.1"/>
    </source>
</evidence>
<dbReference type="InterPro" id="IPR001229">
    <property type="entry name" value="Jacalin-like_lectin_dom"/>
</dbReference>
<keyword evidence="3" id="KW-1185">Reference proteome</keyword>
<organism evidence="2 3">
    <name type="scientific">Truncatella angustata</name>
    <dbReference type="NCBI Taxonomy" id="152316"/>
    <lineage>
        <taxon>Eukaryota</taxon>
        <taxon>Fungi</taxon>
        <taxon>Dikarya</taxon>
        <taxon>Ascomycota</taxon>
        <taxon>Pezizomycotina</taxon>
        <taxon>Sordariomycetes</taxon>
        <taxon>Xylariomycetidae</taxon>
        <taxon>Amphisphaeriales</taxon>
        <taxon>Sporocadaceae</taxon>
        <taxon>Truncatella</taxon>
    </lineage>
</organism>
<dbReference type="SUPFAM" id="SSF51101">
    <property type="entry name" value="Mannose-binding lectins"/>
    <property type="match status" value="1"/>
</dbReference>
<dbReference type="OrthoDB" id="3597750at2759"/>
<dbReference type="Gene3D" id="2.100.10.30">
    <property type="entry name" value="Jacalin-like lectin domain"/>
    <property type="match status" value="1"/>
</dbReference>